<dbReference type="GO" id="GO:0046872">
    <property type="term" value="F:metal ion binding"/>
    <property type="evidence" value="ECO:0007669"/>
    <property type="project" value="UniProtKB-KW"/>
</dbReference>
<gene>
    <name evidence="6" type="ORF">Q9312_14525</name>
</gene>
<name>A0AA51RS24_9GAMM</name>
<evidence type="ECO:0000256" key="1">
    <source>
        <dbReference type="ARBA" id="ARBA00005495"/>
    </source>
</evidence>
<dbReference type="Proteomes" id="UP001239782">
    <property type="component" value="Chromosome"/>
</dbReference>
<comment type="similarity">
    <text evidence="1">Belongs to the Gfa family.</text>
</comment>
<dbReference type="KEGG" id="plei:Q9312_14525"/>
<sequence length="136" mass="15445">MKGSCLCQTVTYEIKPPFKIFQYCHCSRCRKFTGSAFAPNLFVPPAQFNWITGEEYVGRYEVSDAKYFATQFCRQCGSSLPWLVQGGSNVIVPVGTLDESPNIEPQGNIFWNSHASWFKDVCELDKHDAFPTKKTK</sequence>
<dbReference type="PROSITE" id="PS51891">
    <property type="entry name" value="CENP_V_GFA"/>
    <property type="match status" value="1"/>
</dbReference>
<dbReference type="Pfam" id="PF04828">
    <property type="entry name" value="GFA"/>
    <property type="match status" value="1"/>
</dbReference>
<dbReference type="InterPro" id="IPR006913">
    <property type="entry name" value="CENP-V/GFA"/>
</dbReference>
<protein>
    <submittedName>
        <fullName evidence="6">GFA family protein</fullName>
    </submittedName>
</protein>
<dbReference type="GO" id="GO:0016846">
    <property type="term" value="F:carbon-sulfur lyase activity"/>
    <property type="evidence" value="ECO:0007669"/>
    <property type="project" value="InterPro"/>
</dbReference>
<evidence type="ECO:0000256" key="3">
    <source>
        <dbReference type="ARBA" id="ARBA00022833"/>
    </source>
</evidence>
<dbReference type="Gene3D" id="3.90.1590.10">
    <property type="entry name" value="glutathione-dependent formaldehyde- activating enzyme (gfa)"/>
    <property type="match status" value="1"/>
</dbReference>
<feature type="domain" description="CENP-V/GFA" evidence="5">
    <location>
        <begin position="1"/>
        <end position="112"/>
    </location>
</feature>
<evidence type="ECO:0000256" key="2">
    <source>
        <dbReference type="ARBA" id="ARBA00022723"/>
    </source>
</evidence>
<dbReference type="AlphaFoldDB" id="A0AA51RS24"/>
<dbReference type="SUPFAM" id="SSF51316">
    <property type="entry name" value="Mss4-like"/>
    <property type="match status" value="1"/>
</dbReference>
<dbReference type="PANTHER" id="PTHR33337:SF40">
    <property type="entry name" value="CENP-V_GFA DOMAIN-CONTAINING PROTEIN-RELATED"/>
    <property type="match status" value="1"/>
</dbReference>
<proteinExistence type="inferred from homology"/>
<evidence type="ECO:0000259" key="5">
    <source>
        <dbReference type="PROSITE" id="PS51891"/>
    </source>
</evidence>
<dbReference type="PANTHER" id="PTHR33337">
    <property type="entry name" value="GFA DOMAIN-CONTAINING PROTEIN"/>
    <property type="match status" value="1"/>
</dbReference>
<accession>A0AA51RS24</accession>
<evidence type="ECO:0000313" key="6">
    <source>
        <dbReference type="EMBL" id="WMS86434.1"/>
    </source>
</evidence>
<keyword evidence="4" id="KW-0456">Lyase</keyword>
<keyword evidence="2" id="KW-0479">Metal-binding</keyword>
<dbReference type="InterPro" id="IPR011057">
    <property type="entry name" value="Mss4-like_sf"/>
</dbReference>
<evidence type="ECO:0000256" key="4">
    <source>
        <dbReference type="ARBA" id="ARBA00023239"/>
    </source>
</evidence>
<evidence type="ECO:0000313" key="7">
    <source>
        <dbReference type="Proteomes" id="UP001239782"/>
    </source>
</evidence>
<keyword evidence="3" id="KW-0862">Zinc</keyword>
<dbReference type="RefSeq" id="WP_309201579.1">
    <property type="nucleotide sequence ID" value="NZ_CP133548.1"/>
</dbReference>
<organism evidence="6 7">
    <name type="scientific">Pleionea litopenaei</name>
    <dbReference type="NCBI Taxonomy" id="3070815"/>
    <lineage>
        <taxon>Bacteria</taxon>
        <taxon>Pseudomonadati</taxon>
        <taxon>Pseudomonadota</taxon>
        <taxon>Gammaproteobacteria</taxon>
        <taxon>Oceanospirillales</taxon>
        <taxon>Pleioneaceae</taxon>
        <taxon>Pleionea</taxon>
    </lineage>
</organism>
<reference evidence="6 7" key="1">
    <citation type="submission" date="2023-08" db="EMBL/GenBank/DDBJ databases">
        <title>Pleionea litopenaei sp. nov., isolated from stomach of juvenile Litopenaeus vannamei.</title>
        <authorList>
            <person name="Rho A.M."/>
            <person name="Hwang C.Y."/>
        </authorList>
    </citation>
    <scope>NUCLEOTIDE SEQUENCE [LARGE SCALE GENOMIC DNA]</scope>
    <source>
        <strain evidence="6 7">HL-JVS1</strain>
    </source>
</reference>
<dbReference type="EMBL" id="CP133548">
    <property type="protein sequence ID" value="WMS86434.1"/>
    <property type="molecule type" value="Genomic_DNA"/>
</dbReference>
<keyword evidence="7" id="KW-1185">Reference proteome</keyword>